<evidence type="ECO:0000313" key="8">
    <source>
        <dbReference type="EMBL" id="KAK2994873.1"/>
    </source>
</evidence>
<dbReference type="PANTHER" id="PTHR24186:SF37">
    <property type="entry name" value="PGG DOMAIN-CONTAINING PROTEIN"/>
    <property type="match status" value="1"/>
</dbReference>
<dbReference type="InterPro" id="IPR026961">
    <property type="entry name" value="PGG_dom"/>
</dbReference>
<keyword evidence="5" id="KW-0040">ANK repeat</keyword>
<dbReference type="Proteomes" id="UP001187471">
    <property type="component" value="Unassembled WGS sequence"/>
</dbReference>
<accession>A0AA88UV11</accession>
<organism evidence="8 9">
    <name type="scientific">Escallonia rubra</name>
    <dbReference type="NCBI Taxonomy" id="112253"/>
    <lineage>
        <taxon>Eukaryota</taxon>
        <taxon>Viridiplantae</taxon>
        <taxon>Streptophyta</taxon>
        <taxon>Embryophyta</taxon>
        <taxon>Tracheophyta</taxon>
        <taxon>Spermatophyta</taxon>
        <taxon>Magnoliopsida</taxon>
        <taxon>eudicotyledons</taxon>
        <taxon>Gunneridae</taxon>
        <taxon>Pentapetalae</taxon>
        <taxon>asterids</taxon>
        <taxon>campanulids</taxon>
        <taxon>Escalloniales</taxon>
        <taxon>Escalloniaceae</taxon>
        <taxon>Escallonia</taxon>
    </lineage>
</organism>
<dbReference type="EMBL" id="JAVXUO010000165">
    <property type="protein sequence ID" value="KAK2994873.1"/>
    <property type="molecule type" value="Genomic_DNA"/>
</dbReference>
<comment type="caution">
    <text evidence="8">The sequence shown here is derived from an EMBL/GenBank/DDBJ whole genome shotgun (WGS) entry which is preliminary data.</text>
</comment>
<evidence type="ECO:0000256" key="4">
    <source>
        <dbReference type="ARBA" id="ARBA00022989"/>
    </source>
</evidence>
<evidence type="ECO:0000256" key="5">
    <source>
        <dbReference type="ARBA" id="ARBA00023043"/>
    </source>
</evidence>
<comment type="subcellular location">
    <subcellularLocation>
        <location evidence="1">Membrane</location>
        <topology evidence="1">Multi-pass membrane protein</topology>
    </subcellularLocation>
</comment>
<dbReference type="AlphaFoldDB" id="A0AA88UV11"/>
<evidence type="ECO:0000256" key="3">
    <source>
        <dbReference type="ARBA" id="ARBA00022737"/>
    </source>
</evidence>
<evidence type="ECO:0000256" key="6">
    <source>
        <dbReference type="ARBA" id="ARBA00023136"/>
    </source>
</evidence>
<keyword evidence="9" id="KW-1185">Reference proteome</keyword>
<keyword evidence="2" id="KW-0812">Transmembrane</keyword>
<dbReference type="GO" id="GO:0005886">
    <property type="term" value="C:plasma membrane"/>
    <property type="evidence" value="ECO:0007669"/>
    <property type="project" value="TreeGrafter"/>
</dbReference>
<evidence type="ECO:0000259" key="7">
    <source>
        <dbReference type="Pfam" id="PF13962"/>
    </source>
</evidence>
<protein>
    <recommendedName>
        <fullName evidence="7">PGG domain-containing protein</fullName>
    </recommendedName>
</protein>
<sequence length="175" mass="20011">METMKYLFREPLVVRVNALNANGFTALDFIQHMPRDMKSIDICDLLVAAGAQRAKDLPPESRVTKPATNGDDHDNGINSFVLYEHKGLLPRSRMTKRAWWKKMRKLMVNRLKKRHTWLEKKYDALLIAATLIATMAYQAAINPPGGLWQEDQTFDFEGNKTITFYAGTSHICNGR</sequence>
<name>A0AA88UV11_9ASTE</name>
<keyword evidence="6" id="KW-0472">Membrane</keyword>
<reference evidence="8" key="1">
    <citation type="submission" date="2022-12" db="EMBL/GenBank/DDBJ databases">
        <title>Draft genome assemblies for two species of Escallonia (Escalloniales).</title>
        <authorList>
            <person name="Chanderbali A."/>
            <person name="Dervinis C."/>
            <person name="Anghel I."/>
            <person name="Soltis D."/>
            <person name="Soltis P."/>
            <person name="Zapata F."/>
        </authorList>
    </citation>
    <scope>NUCLEOTIDE SEQUENCE</scope>
    <source>
        <strain evidence="8">UCBG92.1500</strain>
        <tissue evidence="8">Leaf</tissue>
    </source>
</reference>
<feature type="domain" description="PGG" evidence="7">
    <location>
        <begin position="116"/>
        <end position="161"/>
    </location>
</feature>
<dbReference type="Pfam" id="PF13962">
    <property type="entry name" value="PGG"/>
    <property type="match status" value="1"/>
</dbReference>
<gene>
    <name evidence="8" type="ORF">RJ640_001653</name>
</gene>
<evidence type="ECO:0000256" key="2">
    <source>
        <dbReference type="ARBA" id="ARBA00022692"/>
    </source>
</evidence>
<evidence type="ECO:0000313" key="9">
    <source>
        <dbReference type="Proteomes" id="UP001187471"/>
    </source>
</evidence>
<keyword evidence="4" id="KW-1133">Transmembrane helix</keyword>
<dbReference type="PANTHER" id="PTHR24186">
    <property type="entry name" value="PROTEIN PHOSPHATASE 1 REGULATORY SUBUNIT"/>
    <property type="match status" value="1"/>
</dbReference>
<evidence type="ECO:0000256" key="1">
    <source>
        <dbReference type="ARBA" id="ARBA00004141"/>
    </source>
</evidence>
<keyword evidence="3" id="KW-0677">Repeat</keyword>
<proteinExistence type="predicted"/>